<accession>A0ACD3ABF8</accession>
<gene>
    <name evidence="1" type="ORF">BDN72DRAFT_345448</name>
</gene>
<sequence length="1167" mass="126945">MPFERYLKDDNRQNRQNIPVPPQPAHPEPQYQPDHLFGRQAPQRPAGQVPSFGYVHPEIQPVLYHEAPTLGAPGGGAELLPVGLHDHTNPWLSATYSPFFDPYAHLNKQQQFQDDPTTSTALDQPRSFPLQNPFSSRGPTSPQDLEPFVNPEFLAHFQEQQRQQQRQQQSQVEALAQIHYTPPPVAQPTPTSVSIDLAQSPGTQIPTIPISRLVAPSPHGLPVYSASGLDILSILARVVNRPNPQVELGPVDLTCSFVVVDVRLEDHPIIYCSPTFCQLTGYTEKEIRWKNCRFLQSPDGVLRRGESRRFTSPEAVAHLHKNLSANKECQASIVNYKKGGKAFINLVTVIPVAAEDGSNEIVYHVGFQVNLNEQPNAILQKLQDGSYMVDYPSRTTQTLLGTQLRERRSHFIPSAVISKDLEKILENPKFIQSIPISTAANLPPTSSSSSSASSTAIPPLTTSLSPLEKAEPMQEHGHQLNLILLEAMPDFLLVVSLKGRFLYVAPSVRRVLGYESQELVGKEIQDFAHPEDVVPLMRELKESSTTGTAILPGTVLNVDASGSSSANDFASFSFFPLAVHTVPRTVDLLFRARTKSGVYVWVECRGRLHVEPGKGRKAIILSGRAKFMGGLEWRSVAEAGGVVLPKFEKETTKGKGKGEEERVEKATDPGGGQEGDGGGGGTGDASSSPSQVESESLVEPSRPIRTIVEREFWGMLSPTGDFLVVGSGVHDVLGWDASDIIGKDVGVFIAGDDTEKKKALVDEIGRISLAELMPEDGNGKRKEKKEKYSKMRVGLKKKDGGVVETEVVLYAPTYGFVDVEPGTEDSTPSRAVEMEAKMLVQKYYQFPGSRVKGECVAVRPPPVAYQVKLLDCGDVEASPERSVQTPTQNGQTLTPTPNPSLTHPLSSNVFEEMMISRGSSWQYEVEKLKLENQRLLDEIEMLEGKVEVVEAMKASGASLDGVSILDMDMGMGMGGGGEPGDGERPGELMSMAEYSASMSQQQQQQQQQAGGPFGVPSMFAPPPMDRLQYGLPSALPYPYGPRHVVGSGSEMAMLSMPSSVAAAGLMPPPSLSLQRQQQQQILSPLIQQRPYPHLHPHPHSRQSQSQGQSLYRPLSTAMGPSSSPFCLSPQMPSVRSSVSVLAGGSIASSSSSSSSSGLKRSWGAVEP</sequence>
<organism evidence="1 2">
    <name type="scientific">Pluteus cervinus</name>
    <dbReference type="NCBI Taxonomy" id="181527"/>
    <lineage>
        <taxon>Eukaryota</taxon>
        <taxon>Fungi</taxon>
        <taxon>Dikarya</taxon>
        <taxon>Basidiomycota</taxon>
        <taxon>Agaricomycotina</taxon>
        <taxon>Agaricomycetes</taxon>
        <taxon>Agaricomycetidae</taxon>
        <taxon>Agaricales</taxon>
        <taxon>Pluteineae</taxon>
        <taxon>Pluteaceae</taxon>
        <taxon>Pluteus</taxon>
    </lineage>
</organism>
<proteinExistence type="predicted"/>
<reference evidence="1 2" key="1">
    <citation type="journal article" date="2019" name="Nat. Ecol. Evol.">
        <title>Megaphylogeny resolves global patterns of mushroom evolution.</title>
        <authorList>
            <person name="Varga T."/>
            <person name="Krizsan K."/>
            <person name="Foldi C."/>
            <person name="Dima B."/>
            <person name="Sanchez-Garcia M."/>
            <person name="Sanchez-Ramirez S."/>
            <person name="Szollosi G.J."/>
            <person name="Szarkandi J.G."/>
            <person name="Papp V."/>
            <person name="Albert L."/>
            <person name="Andreopoulos W."/>
            <person name="Angelini C."/>
            <person name="Antonin V."/>
            <person name="Barry K.W."/>
            <person name="Bougher N.L."/>
            <person name="Buchanan P."/>
            <person name="Buyck B."/>
            <person name="Bense V."/>
            <person name="Catcheside P."/>
            <person name="Chovatia M."/>
            <person name="Cooper J."/>
            <person name="Damon W."/>
            <person name="Desjardin D."/>
            <person name="Finy P."/>
            <person name="Geml J."/>
            <person name="Haridas S."/>
            <person name="Hughes K."/>
            <person name="Justo A."/>
            <person name="Karasinski D."/>
            <person name="Kautmanova I."/>
            <person name="Kiss B."/>
            <person name="Kocsube S."/>
            <person name="Kotiranta H."/>
            <person name="LaButti K.M."/>
            <person name="Lechner B.E."/>
            <person name="Liimatainen K."/>
            <person name="Lipzen A."/>
            <person name="Lukacs Z."/>
            <person name="Mihaltcheva S."/>
            <person name="Morgado L.N."/>
            <person name="Niskanen T."/>
            <person name="Noordeloos M.E."/>
            <person name="Ohm R.A."/>
            <person name="Ortiz-Santana B."/>
            <person name="Ovrebo C."/>
            <person name="Racz N."/>
            <person name="Riley R."/>
            <person name="Savchenko A."/>
            <person name="Shiryaev A."/>
            <person name="Soop K."/>
            <person name="Spirin V."/>
            <person name="Szebenyi C."/>
            <person name="Tomsovsky M."/>
            <person name="Tulloss R.E."/>
            <person name="Uehling J."/>
            <person name="Grigoriev I.V."/>
            <person name="Vagvolgyi C."/>
            <person name="Papp T."/>
            <person name="Martin F.M."/>
            <person name="Miettinen O."/>
            <person name="Hibbett D.S."/>
            <person name="Nagy L.G."/>
        </authorList>
    </citation>
    <scope>NUCLEOTIDE SEQUENCE [LARGE SCALE GENOMIC DNA]</scope>
    <source>
        <strain evidence="1 2">NL-1719</strain>
    </source>
</reference>
<name>A0ACD3ABF8_9AGAR</name>
<dbReference type="EMBL" id="ML208548">
    <property type="protein sequence ID" value="TFK62949.1"/>
    <property type="molecule type" value="Genomic_DNA"/>
</dbReference>
<protein>
    <submittedName>
        <fullName evidence="1">Uncharacterized protein</fullName>
    </submittedName>
</protein>
<evidence type="ECO:0000313" key="2">
    <source>
        <dbReference type="Proteomes" id="UP000308600"/>
    </source>
</evidence>
<dbReference type="Proteomes" id="UP000308600">
    <property type="component" value="Unassembled WGS sequence"/>
</dbReference>
<evidence type="ECO:0000313" key="1">
    <source>
        <dbReference type="EMBL" id="TFK62949.1"/>
    </source>
</evidence>
<keyword evidence="2" id="KW-1185">Reference proteome</keyword>